<evidence type="ECO:0000313" key="2">
    <source>
        <dbReference type="Proteomes" id="UP000600918"/>
    </source>
</evidence>
<reference evidence="1" key="1">
    <citation type="journal article" date="2020" name="G3 (Bethesda)">
        <title>High-Quality Assemblies for Three Invasive Social Wasps from the &lt;i&gt;Vespula&lt;/i&gt; Genus.</title>
        <authorList>
            <person name="Harrop T.W.R."/>
            <person name="Guhlin J."/>
            <person name="McLaughlin G.M."/>
            <person name="Permina E."/>
            <person name="Stockwell P."/>
            <person name="Gilligan J."/>
            <person name="Le Lec M.F."/>
            <person name="Gruber M.A.M."/>
            <person name="Quinn O."/>
            <person name="Lovegrove M."/>
            <person name="Duncan E.J."/>
            <person name="Remnant E.J."/>
            <person name="Van Eeckhoven J."/>
            <person name="Graham B."/>
            <person name="Knapp R.A."/>
            <person name="Langford K.W."/>
            <person name="Kronenberg Z."/>
            <person name="Press M.O."/>
            <person name="Eacker S.M."/>
            <person name="Wilson-Rankin E.E."/>
            <person name="Purcell J."/>
            <person name="Lester P.J."/>
            <person name="Dearden P.K."/>
        </authorList>
    </citation>
    <scope>NUCLEOTIDE SEQUENCE</scope>
    <source>
        <strain evidence="1">Volc-1</strain>
    </source>
</reference>
<organism evidence="1 2">
    <name type="scientific">Vespula pensylvanica</name>
    <name type="common">Western yellow jacket</name>
    <name type="synonym">Wasp</name>
    <dbReference type="NCBI Taxonomy" id="30213"/>
    <lineage>
        <taxon>Eukaryota</taxon>
        <taxon>Metazoa</taxon>
        <taxon>Ecdysozoa</taxon>
        <taxon>Arthropoda</taxon>
        <taxon>Hexapoda</taxon>
        <taxon>Insecta</taxon>
        <taxon>Pterygota</taxon>
        <taxon>Neoptera</taxon>
        <taxon>Endopterygota</taxon>
        <taxon>Hymenoptera</taxon>
        <taxon>Apocrita</taxon>
        <taxon>Aculeata</taxon>
        <taxon>Vespoidea</taxon>
        <taxon>Vespidae</taxon>
        <taxon>Vespinae</taxon>
        <taxon>Vespula</taxon>
    </lineage>
</organism>
<comment type="caution">
    <text evidence="1">The sequence shown here is derived from an EMBL/GenBank/DDBJ whole genome shotgun (WGS) entry which is preliminary data.</text>
</comment>
<evidence type="ECO:0000313" key="1">
    <source>
        <dbReference type="EMBL" id="KAF7438896.1"/>
    </source>
</evidence>
<sequence>MPTFGRDWKSFTIPKSIVLRRSLKRFFHSLHSRWIRRNLEIAESYMGIISSSVSRFKGIIQEMDLRGNFVKARRNLFAERQVAYAAHPAHLRSSFWNSFAGFASRTEALVVAAAAAAVAVVAVGDMQQRQLAFDFHISAFVPSLYAKPMTV</sequence>
<gene>
    <name evidence="1" type="ORF">H0235_001287</name>
</gene>
<dbReference type="EMBL" id="JACSDY010000001">
    <property type="protein sequence ID" value="KAF7438896.1"/>
    <property type="molecule type" value="Genomic_DNA"/>
</dbReference>
<dbReference type="Proteomes" id="UP000600918">
    <property type="component" value="Unassembled WGS sequence"/>
</dbReference>
<accession>A0A834PGR0</accession>
<protein>
    <submittedName>
        <fullName evidence="1">Uncharacterized protein</fullName>
    </submittedName>
</protein>
<keyword evidence="2" id="KW-1185">Reference proteome</keyword>
<dbReference type="AlphaFoldDB" id="A0A834PGR0"/>
<name>A0A834PGR0_VESPE</name>
<proteinExistence type="predicted"/>